<dbReference type="PANTHER" id="PTHR30026:SF20">
    <property type="entry name" value="OUTER MEMBRANE PROTEIN TOLC"/>
    <property type="match status" value="1"/>
</dbReference>
<feature type="non-terminal residue" evidence="7">
    <location>
        <position position="1"/>
    </location>
</feature>
<name>X1TEI3_9ZZZZ</name>
<accession>X1TEI3</accession>
<evidence type="ECO:0000256" key="5">
    <source>
        <dbReference type="ARBA" id="ARBA00023136"/>
    </source>
</evidence>
<proteinExistence type="predicted"/>
<sequence length="233" mass="26661">IEQPLFAFNNLKWMNRIEPLKYEESLKEYVEGNEKIAYNTAVRYFNLLISQISYQIAFLNKANADTIYKIGMEKYAMGKISKNELLHLKYGVISSQKSMATASLSIKTSLLELTSYTGINETENMLLALPDNIFRFHINDSLAIAKASENSWRSVEFKRELLEARRDAEQARRESRLNANLTVSYGQTNIATHVDGIYENPQELQTLNIGLTIPILDWGRAKATRKTAEENLK</sequence>
<evidence type="ECO:0000313" key="7">
    <source>
        <dbReference type="EMBL" id="GAJ03723.1"/>
    </source>
</evidence>
<protein>
    <recommendedName>
        <fullName evidence="8">TolC family protein</fullName>
    </recommendedName>
</protein>
<dbReference type="GO" id="GO:0009279">
    <property type="term" value="C:cell outer membrane"/>
    <property type="evidence" value="ECO:0007669"/>
    <property type="project" value="UniProtKB-SubCell"/>
</dbReference>
<dbReference type="PANTHER" id="PTHR30026">
    <property type="entry name" value="OUTER MEMBRANE PROTEIN TOLC"/>
    <property type="match status" value="1"/>
</dbReference>
<keyword evidence="3" id="KW-1134">Transmembrane beta strand</keyword>
<evidence type="ECO:0000256" key="3">
    <source>
        <dbReference type="ARBA" id="ARBA00022452"/>
    </source>
</evidence>
<dbReference type="GO" id="GO:0015562">
    <property type="term" value="F:efflux transmembrane transporter activity"/>
    <property type="evidence" value="ECO:0007669"/>
    <property type="project" value="InterPro"/>
</dbReference>
<dbReference type="SUPFAM" id="SSF56954">
    <property type="entry name" value="Outer membrane efflux proteins (OEP)"/>
    <property type="match status" value="1"/>
</dbReference>
<feature type="non-terminal residue" evidence="7">
    <location>
        <position position="233"/>
    </location>
</feature>
<evidence type="ECO:0008006" key="8">
    <source>
        <dbReference type="Google" id="ProtNLM"/>
    </source>
</evidence>
<evidence type="ECO:0000256" key="2">
    <source>
        <dbReference type="ARBA" id="ARBA00022448"/>
    </source>
</evidence>
<reference evidence="7" key="1">
    <citation type="journal article" date="2014" name="Front. Microbiol.">
        <title>High frequency of phylogenetically diverse reductive dehalogenase-homologous genes in deep subseafloor sedimentary metagenomes.</title>
        <authorList>
            <person name="Kawai M."/>
            <person name="Futagami T."/>
            <person name="Toyoda A."/>
            <person name="Takaki Y."/>
            <person name="Nishi S."/>
            <person name="Hori S."/>
            <person name="Arai W."/>
            <person name="Tsubouchi T."/>
            <person name="Morono Y."/>
            <person name="Uchiyama I."/>
            <person name="Ito T."/>
            <person name="Fujiyama A."/>
            <person name="Inagaki F."/>
            <person name="Takami H."/>
        </authorList>
    </citation>
    <scope>NUCLEOTIDE SEQUENCE</scope>
    <source>
        <strain evidence="7">Expedition CK06-06</strain>
    </source>
</reference>
<dbReference type="InterPro" id="IPR003423">
    <property type="entry name" value="OMP_efflux"/>
</dbReference>
<dbReference type="EMBL" id="BARW01034151">
    <property type="protein sequence ID" value="GAJ03723.1"/>
    <property type="molecule type" value="Genomic_DNA"/>
</dbReference>
<dbReference type="Pfam" id="PF02321">
    <property type="entry name" value="OEP"/>
    <property type="match status" value="1"/>
</dbReference>
<evidence type="ECO:0000256" key="1">
    <source>
        <dbReference type="ARBA" id="ARBA00004442"/>
    </source>
</evidence>
<dbReference type="AlphaFoldDB" id="X1TEI3"/>
<gene>
    <name evidence="7" type="ORF">S12H4_53600</name>
</gene>
<keyword evidence="2" id="KW-0813">Transport</keyword>
<dbReference type="Gene3D" id="1.20.1600.10">
    <property type="entry name" value="Outer membrane efflux proteins (OEP)"/>
    <property type="match status" value="1"/>
</dbReference>
<dbReference type="InterPro" id="IPR051906">
    <property type="entry name" value="TolC-like"/>
</dbReference>
<comment type="subcellular location">
    <subcellularLocation>
        <location evidence="1">Cell outer membrane</location>
    </subcellularLocation>
</comment>
<dbReference type="GO" id="GO:0015288">
    <property type="term" value="F:porin activity"/>
    <property type="evidence" value="ECO:0007669"/>
    <property type="project" value="TreeGrafter"/>
</dbReference>
<comment type="caution">
    <text evidence="7">The sequence shown here is derived from an EMBL/GenBank/DDBJ whole genome shotgun (WGS) entry which is preliminary data.</text>
</comment>
<evidence type="ECO:0000256" key="4">
    <source>
        <dbReference type="ARBA" id="ARBA00022692"/>
    </source>
</evidence>
<dbReference type="GO" id="GO:1990281">
    <property type="term" value="C:efflux pump complex"/>
    <property type="evidence" value="ECO:0007669"/>
    <property type="project" value="TreeGrafter"/>
</dbReference>
<keyword evidence="6" id="KW-0998">Cell outer membrane</keyword>
<evidence type="ECO:0000256" key="6">
    <source>
        <dbReference type="ARBA" id="ARBA00023237"/>
    </source>
</evidence>
<keyword evidence="5" id="KW-0472">Membrane</keyword>
<keyword evidence="4" id="KW-0812">Transmembrane</keyword>
<organism evidence="7">
    <name type="scientific">marine sediment metagenome</name>
    <dbReference type="NCBI Taxonomy" id="412755"/>
    <lineage>
        <taxon>unclassified sequences</taxon>
        <taxon>metagenomes</taxon>
        <taxon>ecological metagenomes</taxon>
    </lineage>
</organism>